<dbReference type="RefSeq" id="XP_014171555.1">
    <property type="nucleotide sequence ID" value="XM_014316080.1"/>
</dbReference>
<dbReference type="AlphaFoldDB" id="F0XJW2"/>
<dbReference type="Proteomes" id="UP000007796">
    <property type="component" value="Unassembled WGS sequence"/>
</dbReference>
<dbReference type="EMBL" id="GL629782">
    <property type="protein sequence ID" value="EFX02073.1"/>
    <property type="molecule type" value="Genomic_DNA"/>
</dbReference>
<dbReference type="PANTHER" id="PTHR33112:SF12">
    <property type="entry name" value="HETEROKARYON INCOMPATIBILITY DOMAIN-CONTAINING PROTEIN"/>
    <property type="match status" value="1"/>
</dbReference>
<dbReference type="GeneID" id="25975077"/>
<dbReference type="InterPro" id="IPR010730">
    <property type="entry name" value="HET"/>
</dbReference>
<sequence length="777" mass="86010">MARKLCPACESIDLGAFFSAEINERYLGELYMFRDQSCPFCRLISEAVCSILGENGSKSLYASSPTACRLYAQSRSALTVVGTVASRPWWAKHPQPRLLLAVDRQLLLPLLPLAKSEEGLVRLSRPVIREVDNVSRRFLVGEFERVPVEGGEEEEEEEGDEEGDNTKFPLCRYARRRQVEDMVDTDLVKSWIEECQAYNETPKARESHQSATNLLTPDHPFRLMDIEAECLVYKKEPCRYTTLPYVWGDGPTLLRPGDGKEIPIALLLKRNRCSLEEVGGLSEQRLSSWDTGRIPQTVRDAMVVTRAVGIKYLWVDSLCILQDCSDEKHHLIGRMDDVYDEAVVTLVMATGAADVNTGLPGVSRPRSSIPLQPTRMIVDVDDSSPGTELALCPVLPSLPELVRKSKWSTRGWTFQEQALSRRCMYFTDSEVFFSCRAWQRREGYDWGGIGVVSRAAKVTIRTGPAWWTGKLRMDPDPTPHRYLGDVSRLLASTSESAPTSAPASVGLQEYQRAVQDYSRRGLSYPEDVLNAFKGVLNRFKLPPEQVGSSSAMDLDACDSQGLPLSRFFDRRSSGSPATARGSRRTWLFGATPPSAKTSSGSGAGTHFTYGWPSSASPYASNYVAAWMAIDMNMLPACDSEQASKNLQPGQLGFSAAYLPGDQFWIRPDETLRHACALDLVRDGAASPCHHGQFRYDSGATRSGGSQQTVDELVAIVAGDTITKPPDRMALFSDWPRGRAKASLAGSESAIYTTPEAEMWRGLNGVAEEGDEALDVWF</sequence>
<evidence type="ECO:0000313" key="3">
    <source>
        <dbReference type="Proteomes" id="UP000007796"/>
    </source>
</evidence>
<dbReference type="HOGENOM" id="CLU_011690_0_0_1"/>
<accession>F0XJW2</accession>
<evidence type="ECO:0000313" key="2">
    <source>
        <dbReference type="EMBL" id="EFX02073.1"/>
    </source>
</evidence>
<feature type="domain" description="Heterokaryon incompatibility" evidence="1">
    <location>
        <begin position="240"/>
        <end position="416"/>
    </location>
</feature>
<organism evidence="3">
    <name type="scientific">Grosmannia clavigera (strain kw1407 / UAMH 11150)</name>
    <name type="common">Blue stain fungus</name>
    <name type="synonym">Graphiocladiella clavigera</name>
    <dbReference type="NCBI Taxonomy" id="655863"/>
    <lineage>
        <taxon>Eukaryota</taxon>
        <taxon>Fungi</taxon>
        <taxon>Dikarya</taxon>
        <taxon>Ascomycota</taxon>
        <taxon>Pezizomycotina</taxon>
        <taxon>Sordariomycetes</taxon>
        <taxon>Sordariomycetidae</taxon>
        <taxon>Ophiostomatales</taxon>
        <taxon>Ophiostomataceae</taxon>
        <taxon>Leptographium</taxon>
    </lineage>
</organism>
<evidence type="ECO:0000259" key="1">
    <source>
        <dbReference type="Pfam" id="PF06985"/>
    </source>
</evidence>
<protein>
    <submittedName>
        <fullName evidence="2">Heterokaryon incompatibility protein</fullName>
    </submittedName>
</protein>
<dbReference type="InParanoid" id="F0XJW2"/>
<dbReference type="Pfam" id="PF06985">
    <property type="entry name" value="HET"/>
    <property type="match status" value="1"/>
</dbReference>
<keyword evidence="3" id="KW-1185">Reference proteome</keyword>
<dbReference type="PANTHER" id="PTHR33112">
    <property type="entry name" value="DOMAIN PROTEIN, PUTATIVE-RELATED"/>
    <property type="match status" value="1"/>
</dbReference>
<gene>
    <name evidence="2" type="ORF">CMQ_2122</name>
</gene>
<dbReference type="OrthoDB" id="5135333at2759"/>
<dbReference type="eggNOG" id="ENOG502SJI9">
    <property type="taxonomic scope" value="Eukaryota"/>
</dbReference>
<name>F0XJW2_GROCL</name>
<reference evidence="2 3" key="1">
    <citation type="journal article" date="2011" name="Proc. Natl. Acad. Sci. U.S.A.">
        <title>Genome and transcriptome analyses of the mountain pine beetle-fungal symbiont Grosmannia clavigera, a lodgepole pine pathogen.</title>
        <authorList>
            <person name="DiGuistini S."/>
            <person name="Wang Y."/>
            <person name="Liao N.Y."/>
            <person name="Taylor G."/>
            <person name="Tanguay P."/>
            <person name="Feau N."/>
            <person name="Henrissat B."/>
            <person name="Chan S.K."/>
            <person name="Hesse-Orce U."/>
            <person name="Alamouti S.M."/>
            <person name="Tsui C.K.M."/>
            <person name="Docking R.T."/>
            <person name="Levasseur A."/>
            <person name="Haridas S."/>
            <person name="Robertson G."/>
            <person name="Birol I."/>
            <person name="Holt R.A."/>
            <person name="Marra M.A."/>
            <person name="Hamelin R.C."/>
            <person name="Hirst M."/>
            <person name="Jones S.J.M."/>
            <person name="Bohlmann J."/>
            <person name="Breuil C."/>
        </authorList>
    </citation>
    <scope>NUCLEOTIDE SEQUENCE [LARGE SCALE GENOMIC DNA]</scope>
    <source>
        <strain evidence="3">kw1407 / UAMH 11150</strain>
    </source>
</reference>
<proteinExistence type="predicted"/>